<proteinExistence type="predicted"/>
<reference evidence="2" key="1">
    <citation type="journal article" date="2019" name="Int. J. Syst. Evol. Microbiol.">
        <title>The Global Catalogue of Microorganisms (GCM) 10K type strain sequencing project: providing services to taxonomists for standard genome sequencing and annotation.</title>
        <authorList>
            <consortium name="The Broad Institute Genomics Platform"/>
            <consortium name="The Broad Institute Genome Sequencing Center for Infectious Disease"/>
            <person name="Wu L."/>
            <person name="Ma J."/>
        </authorList>
    </citation>
    <scope>NUCLEOTIDE SEQUENCE [LARGE SCALE GENOMIC DNA]</scope>
    <source>
        <strain evidence="2">JCM 17138</strain>
    </source>
</reference>
<gene>
    <name evidence="1" type="ORF">GCM10022403_079430</name>
</gene>
<keyword evidence="2" id="KW-1185">Reference proteome</keyword>
<evidence type="ECO:0000313" key="2">
    <source>
        <dbReference type="Proteomes" id="UP001501009"/>
    </source>
</evidence>
<dbReference type="RefSeq" id="WP_275775796.1">
    <property type="nucleotide sequence ID" value="NZ_BAABDE010000031.1"/>
</dbReference>
<accession>A0ABP7J5G5</accession>
<dbReference type="EMBL" id="BAABDE010000031">
    <property type="protein sequence ID" value="GAA3834763.1"/>
    <property type="molecule type" value="Genomic_DNA"/>
</dbReference>
<evidence type="ECO:0000313" key="1">
    <source>
        <dbReference type="EMBL" id="GAA3834763.1"/>
    </source>
</evidence>
<sequence length="66" mass="6832">MNDVASISLALSGVTALRVFAPAARTLARRLLGATVRIGAESLAERRAARLAPVASQNVDENGDSL</sequence>
<organism evidence="1 2">
    <name type="scientific">Streptomyces coacervatus</name>
    <dbReference type="NCBI Taxonomy" id="647381"/>
    <lineage>
        <taxon>Bacteria</taxon>
        <taxon>Bacillati</taxon>
        <taxon>Actinomycetota</taxon>
        <taxon>Actinomycetes</taxon>
        <taxon>Kitasatosporales</taxon>
        <taxon>Streptomycetaceae</taxon>
        <taxon>Streptomyces</taxon>
    </lineage>
</organism>
<protein>
    <submittedName>
        <fullName evidence="1">Uncharacterized protein</fullName>
    </submittedName>
</protein>
<dbReference type="Proteomes" id="UP001501009">
    <property type="component" value="Unassembled WGS sequence"/>
</dbReference>
<name>A0ABP7J5G5_9ACTN</name>
<comment type="caution">
    <text evidence="1">The sequence shown here is derived from an EMBL/GenBank/DDBJ whole genome shotgun (WGS) entry which is preliminary data.</text>
</comment>